<dbReference type="PANTHER" id="PTHR38731">
    <property type="entry name" value="LIPL45-RELATED LIPOPROTEIN-RELATED"/>
    <property type="match status" value="1"/>
</dbReference>
<evidence type="ECO:0000313" key="5">
    <source>
        <dbReference type="Proteomes" id="UP001271769"/>
    </source>
</evidence>
<organism evidence="4 5">
    <name type="scientific">Dongia rigui</name>
    <dbReference type="NCBI Taxonomy" id="940149"/>
    <lineage>
        <taxon>Bacteria</taxon>
        <taxon>Pseudomonadati</taxon>
        <taxon>Pseudomonadota</taxon>
        <taxon>Alphaproteobacteria</taxon>
        <taxon>Rhodospirillales</taxon>
        <taxon>Dongiaceae</taxon>
        <taxon>Dongia</taxon>
    </lineage>
</organism>
<comment type="caution">
    <text evidence="4">The sequence shown here is derived from an EMBL/GenBank/DDBJ whole genome shotgun (WGS) entry which is preliminary data.</text>
</comment>
<evidence type="ECO:0000256" key="2">
    <source>
        <dbReference type="SAM" id="SignalP"/>
    </source>
</evidence>
<feature type="compositionally biased region" description="Basic and acidic residues" evidence="1">
    <location>
        <begin position="244"/>
        <end position="286"/>
    </location>
</feature>
<dbReference type="InterPro" id="IPR006860">
    <property type="entry name" value="FecR"/>
</dbReference>
<evidence type="ECO:0000256" key="1">
    <source>
        <dbReference type="SAM" id="MobiDB-lite"/>
    </source>
</evidence>
<feature type="region of interest" description="Disordered" evidence="1">
    <location>
        <begin position="224"/>
        <end position="286"/>
    </location>
</feature>
<feature type="domain" description="FecR protein" evidence="3">
    <location>
        <begin position="57"/>
        <end position="157"/>
    </location>
</feature>
<feature type="chain" id="PRO_5047062172" evidence="2">
    <location>
        <begin position="24"/>
        <end position="286"/>
    </location>
</feature>
<keyword evidence="2" id="KW-0732">Signal</keyword>
<name>A0ABU5E0L7_9PROT</name>
<dbReference type="Gene3D" id="2.60.120.1440">
    <property type="match status" value="1"/>
</dbReference>
<protein>
    <submittedName>
        <fullName evidence="4">FecR family protein</fullName>
    </submittedName>
</protein>
<dbReference type="PANTHER" id="PTHR38731:SF3">
    <property type="entry name" value="BLL6125 PROTEIN"/>
    <property type="match status" value="1"/>
</dbReference>
<gene>
    <name evidence="4" type="ORF">SMD31_14395</name>
</gene>
<proteinExistence type="predicted"/>
<dbReference type="EMBL" id="JAXCLX010000002">
    <property type="protein sequence ID" value="MDY0873128.1"/>
    <property type="molecule type" value="Genomic_DNA"/>
</dbReference>
<reference evidence="4 5" key="1">
    <citation type="journal article" date="2013" name="Antonie Van Leeuwenhoek">
        <title>Dongia rigui sp. nov., isolated from freshwater of a large wetland in Korea.</title>
        <authorList>
            <person name="Baik K.S."/>
            <person name="Hwang Y.M."/>
            <person name="Choi J.S."/>
            <person name="Kwon J."/>
            <person name="Seong C.N."/>
        </authorList>
    </citation>
    <scope>NUCLEOTIDE SEQUENCE [LARGE SCALE GENOMIC DNA]</scope>
    <source>
        <strain evidence="4 5">04SU4-P</strain>
    </source>
</reference>
<accession>A0ABU5E0L7</accession>
<sequence length="286" mass="30288">MMFLRDLAWGAVALLASTAMAWADPVAQVVRLSGTATVTRDNATAQLKLGAALETGDRLATDATGRVRLQLIDGSVINLGSLANFEIAEVESGGPGTERQVGLELLTGALRAFAAPATPSSRFEIRTPRAITAVRGTEWGVIAMPAQSDVLVMSGRVGVRKNEISGRSAISLTRTLGVTVTDTGLGAITRWPKAQVEAWQAATDVPGADVPFDLGAAPALDLLPQAPQTPQQNPSQPPRKRTSRCFDPDTSLCDKDGNGGRDNDRDHDNSHDHDSDHDHDHDSNNS</sequence>
<evidence type="ECO:0000313" key="4">
    <source>
        <dbReference type="EMBL" id="MDY0873128.1"/>
    </source>
</evidence>
<dbReference type="Pfam" id="PF04773">
    <property type="entry name" value="FecR"/>
    <property type="match status" value="1"/>
</dbReference>
<dbReference type="Proteomes" id="UP001271769">
    <property type="component" value="Unassembled WGS sequence"/>
</dbReference>
<feature type="signal peptide" evidence="2">
    <location>
        <begin position="1"/>
        <end position="23"/>
    </location>
</feature>
<feature type="compositionally biased region" description="Low complexity" evidence="1">
    <location>
        <begin position="224"/>
        <end position="234"/>
    </location>
</feature>
<keyword evidence="5" id="KW-1185">Reference proteome</keyword>
<evidence type="ECO:0000259" key="3">
    <source>
        <dbReference type="Pfam" id="PF04773"/>
    </source>
</evidence>